<feature type="chain" id="PRO_5029646823" description="VWFC domain-containing protein" evidence="1">
    <location>
        <begin position="27"/>
        <end position="462"/>
    </location>
</feature>
<dbReference type="PROSITE" id="PS50184">
    <property type="entry name" value="VWFC_2"/>
    <property type="match status" value="2"/>
</dbReference>
<dbReference type="AlphaFoldDB" id="A0A7M7PTF4"/>
<evidence type="ECO:0000313" key="3">
    <source>
        <dbReference type="EnsemblMetazoa" id="XP_030856016"/>
    </source>
</evidence>
<dbReference type="PANTHER" id="PTHR46439">
    <property type="entry name" value="CYSTEINE-RICH MOTOR NEURON 1 PROTEIN"/>
    <property type="match status" value="1"/>
</dbReference>
<dbReference type="KEGG" id="spu:755925"/>
<dbReference type="InParanoid" id="A0A7M7PTF4"/>
<feature type="domain" description="VWFC" evidence="2">
    <location>
        <begin position="111"/>
        <end position="168"/>
    </location>
</feature>
<evidence type="ECO:0000259" key="2">
    <source>
        <dbReference type="PROSITE" id="PS50184"/>
    </source>
</evidence>
<dbReference type="GeneID" id="755925"/>
<proteinExistence type="predicted"/>
<evidence type="ECO:0000313" key="4">
    <source>
        <dbReference type="Proteomes" id="UP000007110"/>
    </source>
</evidence>
<dbReference type="InterPro" id="IPR001007">
    <property type="entry name" value="VWF_dom"/>
</dbReference>
<keyword evidence="4" id="KW-1185">Reference proteome</keyword>
<dbReference type="OrthoDB" id="14563at2759"/>
<name>A0A7M7PTF4_STRPU</name>
<dbReference type="OMA" id="VWDIDEC"/>
<keyword evidence="1" id="KW-0732">Signal</keyword>
<dbReference type="InterPro" id="IPR052624">
    <property type="entry name" value="CRIM1"/>
</dbReference>
<dbReference type="PROSITE" id="PS01208">
    <property type="entry name" value="VWFC_1"/>
    <property type="match status" value="2"/>
</dbReference>
<dbReference type="SUPFAM" id="SSF57603">
    <property type="entry name" value="FnI-like domain"/>
    <property type="match status" value="2"/>
</dbReference>
<feature type="signal peptide" evidence="1">
    <location>
        <begin position="1"/>
        <end position="26"/>
    </location>
</feature>
<dbReference type="EnsemblMetazoa" id="XM_031000156">
    <property type="protein sequence ID" value="XP_030856016"/>
    <property type="gene ID" value="LOC755925"/>
</dbReference>
<dbReference type="SMART" id="SM00215">
    <property type="entry name" value="VWC_out"/>
    <property type="match status" value="2"/>
</dbReference>
<dbReference type="Pfam" id="PF00093">
    <property type="entry name" value="VWC"/>
    <property type="match status" value="1"/>
</dbReference>
<evidence type="ECO:0000256" key="1">
    <source>
        <dbReference type="SAM" id="SignalP"/>
    </source>
</evidence>
<dbReference type="Pfam" id="PF23334">
    <property type="entry name" value="VWC2L_2nd"/>
    <property type="match status" value="1"/>
</dbReference>
<reference evidence="3" key="2">
    <citation type="submission" date="2021-01" db="UniProtKB">
        <authorList>
            <consortium name="EnsemblMetazoa"/>
        </authorList>
    </citation>
    <scope>IDENTIFICATION</scope>
</reference>
<accession>A0A7M7PTF4</accession>
<reference evidence="4" key="1">
    <citation type="submission" date="2015-02" db="EMBL/GenBank/DDBJ databases">
        <title>Genome sequencing for Strongylocentrotus purpuratus.</title>
        <authorList>
            <person name="Murali S."/>
            <person name="Liu Y."/>
            <person name="Vee V."/>
            <person name="English A."/>
            <person name="Wang M."/>
            <person name="Skinner E."/>
            <person name="Han Y."/>
            <person name="Muzny D.M."/>
            <person name="Worley K.C."/>
            <person name="Gibbs R.A."/>
        </authorList>
    </citation>
    <scope>NUCLEOTIDE SEQUENCE</scope>
</reference>
<feature type="domain" description="VWFC" evidence="2">
    <location>
        <begin position="31"/>
        <end position="88"/>
    </location>
</feature>
<sequence>MMMNRSWYLACLVFGSLVLVVHHVSSQEFLLPCVYRGVPYLHSTVWDIDECTTCTCDNSTTTCVIEACQPVFCVEPFQLPGGCCFICPYIEESDGRVSQFSVSLSSGEPLLPCIYHGIPFLHAEVWDMGPCKTCTCDNGTTTCDIESCRPVFCAEPLKRPGECCASCPYDVTVRKVKPTIRSKGNVTTNGDATLVLAVEVKFKDTRKTTGVSGESLWELSAWIAPVNTTHSNTRLDFTKQVLNIDQASQGYIKGDQFIFRDVVYPSSALLLNCDEANVCVELKRGKNAVATDDRPFNVSSFPKRSTSLIGCTSLCTDVTVRNVNPTIQSQRSVTSDGDATIVLAVEVKFRDARSTTVQGKSLWKLSAWIAHKKKNKRIGFTEQVLNVDQASQWYIKGNQFIFRDVVYTFVDPSLNCDDANVCVELKRGRNAVTTDDRLFNISSDPDSSTPFIGCTSLCTGRK</sequence>
<dbReference type="PANTHER" id="PTHR46439:SF3">
    <property type="entry name" value="RE54525P"/>
    <property type="match status" value="1"/>
</dbReference>
<dbReference type="Proteomes" id="UP000007110">
    <property type="component" value="Unassembled WGS sequence"/>
</dbReference>
<dbReference type="Gene3D" id="6.20.200.20">
    <property type="match status" value="2"/>
</dbReference>
<dbReference type="SMART" id="SM00214">
    <property type="entry name" value="VWC"/>
    <property type="match status" value="2"/>
</dbReference>
<protein>
    <recommendedName>
        <fullName evidence="2">VWFC domain-containing protein</fullName>
    </recommendedName>
</protein>
<organism evidence="3 4">
    <name type="scientific">Strongylocentrotus purpuratus</name>
    <name type="common">Purple sea urchin</name>
    <dbReference type="NCBI Taxonomy" id="7668"/>
    <lineage>
        <taxon>Eukaryota</taxon>
        <taxon>Metazoa</taxon>
        <taxon>Echinodermata</taxon>
        <taxon>Eleutherozoa</taxon>
        <taxon>Echinozoa</taxon>
        <taxon>Echinoidea</taxon>
        <taxon>Euechinoidea</taxon>
        <taxon>Echinacea</taxon>
        <taxon>Camarodonta</taxon>
        <taxon>Echinidea</taxon>
        <taxon>Strongylocentrotidae</taxon>
        <taxon>Strongylocentrotus</taxon>
    </lineage>
</organism>
<dbReference type="RefSeq" id="XP_030856016.1">
    <property type="nucleotide sequence ID" value="XM_031000156.1"/>
</dbReference>